<feature type="compositionally biased region" description="Basic and acidic residues" evidence="8">
    <location>
        <begin position="1"/>
        <end position="11"/>
    </location>
</feature>
<dbReference type="GO" id="GO:0005737">
    <property type="term" value="C:cytoplasm"/>
    <property type="evidence" value="ECO:0007669"/>
    <property type="project" value="UniProtKB-ARBA"/>
</dbReference>
<dbReference type="GO" id="GO:0015935">
    <property type="term" value="C:small ribosomal subunit"/>
    <property type="evidence" value="ECO:0007669"/>
    <property type="project" value="TreeGrafter"/>
</dbReference>
<dbReference type="FunFam" id="1.10.287.1480:FF:000001">
    <property type="entry name" value="30S ribosomal protein S14"/>
    <property type="match status" value="1"/>
</dbReference>
<dbReference type="AlphaFoldDB" id="A0A2C7AAA8"/>
<keyword evidence="7" id="KW-0694">RNA-binding</keyword>
<dbReference type="GO" id="GO:0019843">
    <property type="term" value="F:rRNA binding"/>
    <property type="evidence" value="ECO:0007669"/>
    <property type="project" value="UniProtKB-UniRule"/>
</dbReference>
<comment type="similarity">
    <text evidence="2 7">Belongs to the universal ribosomal protein uS14 family.</text>
</comment>
<keyword evidence="4 7" id="KW-0687">Ribonucleoprotein</keyword>
<dbReference type="PROSITE" id="PS00527">
    <property type="entry name" value="RIBOSOMAL_S14"/>
    <property type="match status" value="1"/>
</dbReference>
<evidence type="ECO:0000313" key="10">
    <source>
        <dbReference type="Proteomes" id="UP000223527"/>
    </source>
</evidence>
<dbReference type="HAMAP" id="MF_00537">
    <property type="entry name" value="Ribosomal_uS14_1"/>
    <property type="match status" value="1"/>
</dbReference>
<dbReference type="InterPro" id="IPR023036">
    <property type="entry name" value="Ribosomal_uS14_bac/plastid"/>
</dbReference>
<comment type="subunit">
    <text evidence="6 7">Part of the 30S ribosomal subunit. Contacts proteins S3 and S10.</text>
</comment>
<evidence type="ECO:0000256" key="5">
    <source>
        <dbReference type="ARBA" id="ARBA00035167"/>
    </source>
</evidence>
<keyword evidence="10" id="KW-1185">Reference proteome</keyword>
<evidence type="ECO:0000256" key="2">
    <source>
        <dbReference type="ARBA" id="ARBA00009083"/>
    </source>
</evidence>
<reference evidence="9 10" key="1">
    <citation type="submission" date="2017-10" db="EMBL/GenBank/DDBJ databases">
        <authorList>
            <person name="Banno H."/>
            <person name="Chua N.-H."/>
        </authorList>
    </citation>
    <scope>NUCLEOTIDE SEQUENCE [LARGE SCALE GENOMIC DNA]</scope>
    <source>
        <strain evidence="9 10">YW11</strain>
    </source>
</reference>
<dbReference type="OrthoDB" id="9810484at2"/>
<comment type="function">
    <text evidence="1 7">Binds 16S rRNA, required for the assembly of 30S particles and may also be responsible for determining the conformation of the 16S rRNA at the A site.</text>
</comment>
<evidence type="ECO:0000256" key="3">
    <source>
        <dbReference type="ARBA" id="ARBA00022980"/>
    </source>
</evidence>
<sequence length="101" mass="11602">MAKTSAVEKNKRRERLSKLHSAKRAALKATIMDRELPVEERFEATLKLAEMPRNASRVRVRLRCELTGRPRGNYRKFKLSRNALRDLASNGQIPGLVKASW</sequence>
<comment type="caution">
    <text evidence="9">The sequence shown here is derived from an EMBL/GenBank/DDBJ whole genome shotgun (WGS) entry which is preliminary data.</text>
</comment>
<gene>
    <name evidence="7" type="primary">rpsN</name>
    <name evidence="9" type="ORF">CR162_15420</name>
</gene>
<dbReference type="RefSeq" id="WP_099096428.1">
    <property type="nucleotide sequence ID" value="NZ_PDNU01000032.1"/>
</dbReference>
<dbReference type="InterPro" id="IPR018271">
    <property type="entry name" value="Ribosomal_uS14_CS"/>
</dbReference>
<keyword evidence="3 7" id="KW-0689">Ribosomal protein</keyword>
<evidence type="ECO:0000256" key="7">
    <source>
        <dbReference type="HAMAP-Rule" id="MF_00537"/>
    </source>
</evidence>
<dbReference type="NCBIfam" id="NF006477">
    <property type="entry name" value="PRK08881.1"/>
    <property type="match status" value="1"/>
</dbReference>
<dbReference type="PANTHER" id="PTHR19836">
    <property type="entry name" value="30S RIBOSOMAL PROTEIN S14"/>
    <property type="match status" value="1"/>
</dbReference>
<name>A0A2C7AAA8_9PROT</name>
<proteinExistence type="inferred from homology"/>
<organism evidence="9 10">
    <name type="scientific">Teichococcus rhizosphaerae</name>
    <dbReference type="NCBI Taxonomy" id="1335062"/>
    <lineage>
        <taxon>Bacteria</taxon>
        <taxon>Pseudomonadati</taxon>
        <taxon>Pseudomonadota</taxon>
        <taxon>Alphaproteobacteria</taxon>
        <taxon>Acetobacterales</taxon>
        <taxon>Roseomonadaceae</taxon>
        <taxon>Roseomonas</taxon>
    </lineage>
</organism>
<evidence type="ECO:0000256" key="4">
    <source>
        <dbReference type="ARBA" id="ARBA00023274"/>
    </source>
</evidence>
<accession>A0A2C7AAA8</accession>
<feature type="region of interest" description="Disordered" evidence="8">
    <location>
        <begin position="1"/>
        <end position="20"/>
    </location>
</feature>
<protein>
    <recommendedName>
        <fullName evidence="5 7">Small ribosomal subunit protein uS14</fullName>
    </recommendedName>
</protein>
<dbReference type="PANTHER" id="PTHR19836:SF19">
    <property type="entry name" value="SMALL RIBOSOMAL SUBUNIT PROTEIN US14M"/>
    <property type="match status" value="1"/>
</dbReference>
<dbReference type="Gene3D" id="1.10.287.1480">
    <property type="match status" value="1"/>
</dbReference>
<dbReference type="InterPro" id="IPR001209">
    <property type="entry name" value="Ribosomal_uS14"/>
</dbReference>
<dbReference type="EMBL" id="PDNU01000032">
    <property type="protein sequence ID" value="PHK93996.1"/>
    <property type="molecule type" value="Genomic_DNA"/>
</dbReference>
<evidence type="ECO:0000313" key="9">
    <source>
        <dbReference type="EMBL" id="PHK93996.1"/>
    </source>
</evidence>
<evidence type="ECO:0000256" key="1">
    <source>
        <dbReference type="ARBA" id="ARBA00003686"/>
    </source>
</evidence>
<dbReference type="Pfam" id="PF00253">
    <property type="entry name" value="Ribosomal_S14"/>
    <property type="match status" value="1"/>
</dbReference>
<evidence type="ECO:0000256" key="8">
    <source>
        <dbReference type="SAM" id="MobiDB-lite"/>
    </source>
</evidence>
<dbReference type="GO" id="GO:0003735">
    <property type="term" value="F:structural constituent of ribosome"/>
    <property type="evidence" value="ECO:0007669"/>
    <property type="project" value="InterPro"/>
</dbReference>
<evidence type="ECO:0000256" key="6">
    <source>
        <dbReference type="ARBA" id="ARBA00047110"/>
    </source>
</evidence>
<dbReference type="Proteomes" id="UP000223527">
    <property type="component" value="Unassembled WGS sequence"/>
</dbReference>
<keyword evidence="7" id="KW-0699">rRNA-binding</keyword>
<dbReference type="GO" id="GO:0006412">
    <property type="term" value="P:translation"/>
    <property type="evidence" value="ECO:0007669"/>
    <property type="project" value="UniProtKB-UniRule"/>
</dbReference>
<dbReference type="SUPFAM" id="SSF57716">
    <property type="entry name" value="Glucocorticoid receptor-like (DNA-binding domain)"/>
    <property type="match status" value="1"/>
</dbReference>